<accession>A0A6J4PGY0</accession>
<feature type="active site" description="Charge relay system" evidence="5">
    <location>
        <position position="168"/>
    </location>
</feature>
<dbReference type="Gene3D" id="3.40.50.200">
    <property type="entry name" value="Peptidase S8/S53 domain"/>
    <property type="match status" value="1"/>
</dbReference>
<dbReference type="Gene3D" id="3.30.70.80">
    <property type="entry name" value="Peptidase S8 propeptide/proteinase inhibitor I9"/>
    <property type="match status" value="1"/>
</dbReference>
<dbReference type="PROSITE" id="PS00137">
    <property type="entry name" value="SUBTILASE_HIS"/>
    <property type="match status" value="1"/>
</dbReference>
<feature type="chain" id="PRO_5026745022" evidence="6">
    <location>
        <begin position="23"/>
        <end position="380"/>
    </location>
</feature>
<evidence type="ECO:0000256" key="3">
    <source>
        <dbReference type="ARBA" id="ARBA00022801"/>
    </source>
</evidence>
<keyword evidence="2 5" id="KW-0645">Protease</keyword>
<keyword evidence="4 5" id="KW-0720">Serine protease</keyword>
<feature type="active site" description="Charge relay system" evidence="5">
    <location>
        <position position="326"/>
    </location>
</feature>
<dbReference type="PANTHER" id="PTHR43806:SF11">
    <property type="entry name" value="CEREVISIN-RELATED"/>
    <property type="match status" value="1"/>
</dbReference>
<dbReference type="Pfam" id="PF00082">
    <property type="entry name" value="Peptidase_S8"/>
    <property type="match status" value="1"/>
</dbReference>
<dbReference type="CDD" id="cd04077">
    <property type="entry name" value="Peptidases_S8_PCSK9_ProteinaseK_like"/>
    <property type="match status" value="1"/>
</dbReference>
<dbReference type="PROSITE" id="PS00136">
    <property type="entry name" value="SUBTILASE_ASP"/>
    <property type="match status" value="1"/>
</dbReference>
<dbReference type="PRINTS" id="PR00723">
    <property type="entry name" value="SUBTILISIN"/>
</dbReference>
<dbReference type="SUPFAM" id="SSF52743">
    <property type="entry name" value="Subtilisin-like"/>
    <property type="match status" value="1"/>
</dbReference>
<dbReference type="EMBL" id="CADCUT010000130">
    <property type="protein sequence ID" value="CAA9414258.1"/>
    <property type="molecule type" value="Genomic_DNA"/>
</dbReference>
<dbReference type="SUPFAM" id="SSF54897">
    <property type="entry name" value="Protease propeptides/inhibitors"/>
    <property type="match status" value="1"/>
</dbReference>
<dbReference type="PANTHER" id="PTHR43806">
    <property type="entry name" value="PEPTIDASE S8"/>
    <property type="match status" value="1"/>
</dbReference>
<feature type="domain" description="Inhibitor I9" evidence="8">
    <location>
        <begin position="56"/>
        <end position="102"/>
    </location>
</feature>
<dbReference type="InterPro" id="IPR010259">
    <property type="entry name" value="S8pro/Inhibitor_I9"/>
</dbReference>
<evidence type="ECO:0000259" key="8">
    <source>
        <dbReference type="Pfam" id="PF05922"/>
    </source>
</evidence>
<dbReference type="PROSITE" id="PS51892">
    <property type="entry name" value="SUBTILASE"/>
    <property type="match status" value="1"/>
</dbReference>
<dbReference type="InterPro" id="IPR036852">
    <property type="entry name" value="Peptidase_S8/S53_dom_sf"/>
</dbReference>
<reference evidence="9" key="1">
    <citation type="submission" date="2020-02" db="EMBL/GenBank/DDBJ databases">
        <authorList>
            <person name="Meier V. D."/>
        </authorList>
    </citation>
    <scope>NUCLEOTIDE SEQUENCE</scope>
    <source>
        <strain evidence="9">AVDCRST_MAG03</strain>
    </source>
</reference>
<dbReference type="GO" id="GO:0005615">
    <property type="term" value="C:extracellular space"/>
    <property type="evidence" value="ECO:0007669"/>
    <property type="project" value="TreeGrafter"/>
</dbReference>
<feature type="signal peptide" evidence="6">
    <location>
        <begin position="1"/>
        <end position="22"/>
    </location>
</feature>
<comment type="similarity">
    <text evidence="1 5">Belongs to the peptidase S8 family.</text>
</comment>
<dbReference type="InterPro" id="IPR023827">
    <property type="entry name" value="Peptidase_S8_Asp-AS"/>
</dbReference>
<evidence type="ECO:0000256" key="4">
    <source>
        <dbReference type="ARBA" id="ARBA00022825"/>
    </source>
</evidence>
<feature type="active site" description="Charge relay system" evidence="5">
    <location>
        <position position="139"/>
    </location>
</feature>
<evidence type="ECO:0000313" key="9">
    <source>
        <dbReference type="EMBL" id="CAA9414258.1"/>
    </source>
</evidence>
<feature type="domain" description="Peptidase S8/S53" evidence="7">
    <location>
        <begin position="137"/>
        <end position="363"/>
    </location>
</feature>
<organism evidence="9">
    <name type="scientific">uncultured Rubrobacteraceae bacterium</name>
    <dbReference type="NCBI Taxonomy" id="349277"/>
    <lineage>
        <taxon>Bacteria</taxon>
        <taxon>Bacillati</taxon>
        <taxon>Actinomycetota</taxon>
        <taxon>Rubrobacteria</taxon>
        <taxon>Rubrobacterales</taxon>
        <taxon>Rubrobacteraceae</taxon>
        <taxon>environmental samples</taxon>
    </lineage>
</organism>
<dbReference type="InterPro" id="IPR022398">
    <property type="entry name" value="Peptidase_S8_His-AS"/>
</dbReference>
<proteinExistence type="inferred from homology"/>
<protein>
    <submittedName>
        <fullName evidence="9">Alkaline serine exoprotease A</fullName>
        <ecNumber evidence="9">3.4.21.-</ecNumber>
    </submittedName>
</protein>
<sequence>MRRVSVLFGVIGAMVCMSAGMALTQPQPGGEAGGRFIVVLEDGVEEPASVAGEISGRANAEVGFVYRNAIKGFSATIPEARLDRVRADGRVAYVERDGVMKTVAQTLPWGIDRVDADASSTRAGDGSGAVSGVNAYVIDTGIDAGHPDLNVVGHTNFAGGPNRDCNGHGTHVAGTVAARDNTSDVVGVAPGAPLTGVKVLSCSGSGSTSGVIRGVDWVTANAKKPAVANMSLGGGASQALDDAVKRSAVDGVFYALAAGNEGVNACTSSPARAGTSNGVTTTAATDSANKEASFSNFGSCVDVWAPGVGVLSTKNGGGTTTFSGTSMASPHVGGAGALYLSKNTGAAPATVEGAIKAAATVTGTASKNGRQVQLLNAGGF</sequence>
<dbReference type="InterPro" id="IPR037045">
    <property type="entry name" value="S8pro/Inhibitor_I9_sf"/>
</dbReference>
<dbReference type="AlphaFoldDB" id="A0A6J4PGY0"/>
<gene>
    <name evidence="9" type="ORF">AVDCRST_MAG03-2084</name>
</gene>
<evidence type="ECO:0000256" key="1">
    <source>
        <dbReference type="ARBA" id="ARBA00011073"/>
    </source>
</evidence>
<dbReference type="InterPro" id="IPR000209">
    <property type="entry name" value="Peptidase_S8/S53_dom"/>
</dbReference>
<dbReference type="GO" id="GO:0004252">
    <property type="term" value="F:serine-type endopeptidase activity"/>
    <property type="evidence" value="ECO:0007669"/>
    <property type="project" value="UniProtKB-UniRule"/>
</dbReference>
<evidence type="ECO:0000256" key="6">
    <source>
        <dbReference type="SAM" id="SignalP"/>
    </source>
</evidence>
<dbReference type="EC" id="3.4.21.-" evidence="9"/>
<keyword evidence="3 5" id="KW-0378">Hydrolase</keyword>
<dbReference type="Pfam" id="PF05922">
    <property type="entry name" value="Inhibitor_I9"/>
    <property type="match status" value="1"/>
</dbReference>
<evidence type="ECO:0000256" key="2">
    <source>
        <dbReference type="ARBA" id="ARBA00022670"/>
    </source>
</evidence>
<dbReference type="GO" id="GO:0006508">
    <property type="term" value="P:proteolysis"/>
    <property type="evidence" value="ECO:0007669"/>
    <property type="project" value="UniProtKB-KW"/>
</dbReference>
<name>A0A6J4PGY0_9ACTN</name>
<keyword evidence="6" id="KW-0732">Signal</keyword>
<dbReference type="InterPro" id="IPR015500">
    <property type="entry name" value="Peptidase_S8_subtilisin-rel"/>
</dbReference>
<dbReference type="InterPro" id="IPR050131">
    <property type="entry name" value="Peptidase_S8_subtilisin-like"/>
</dbReference>
<evidence type="ECO:0000256" key="5">
    <source>
        <dbReference type="PROSITE-ProRule" id="PRU01240"/>
    </source>
</evidence>
<dbReference type="InterPro" id="IPR034193">
    <property type="entry name" value="PCSK9_ProteinaseK-like"/>
</dbReference>
<evidence type="ECO:0000259" key="7">
    <source>
        <dbReference type="Pfam" id="PF00082"/>
    </source>
</evidence>